<gene>
    <name evidence="1" type="ORF">S03H2_54047</name>
</gene>
<organism evidence="1">
    <name type="scientific">marine sediment metagenome</name>
    <dbReference type="NCBI Taxonomy" id="412755"/>
    <lineage>
        <taxon>unclassified sequences</taxon>
        <taxon>metagenomes</taxon>
        <taxon>ecological metagenomes</taxon>
    </lineage>
</organism>
<reference evidence="1" key="1">
    <citation type="journal article" date="2014" name="Front. Microbiol.">
        <title>High frequency of phylogenetically diverse reductive dehalogenase-homologous genes in deep subseafloor sedimentary metagenomes.</title>
        <authorList>
            <person name="Kawai M."/>
            <person name="Futagami T."/>
            <person name="Toyoda A."/>
            <person name="Takaki Y."/>
            <person name="Nishi S."/>
            <person name="Hori S."/>
            <person name="Arai W."/>
            <person name="Tsubouchi T."/>
            <person name="Morono Y."/>
            <person name="Uchiyama I."/>
            <person name="Ito T."/>
            <person name="Fujiyama A."/>
            <person name="Inagaki F."/>
            <person name="Takami H."/>
        </authorList>
    </citation>
    <scope>NUCLEOTIDE SEQUENCE</scope>
    <source>
        <strain evidence="1">Expedition CK06-06</strain>
    </source>
</reference>
<name>X1I2W2_9ZZZZ</name>
<accession>X1I2W2</accession>
<comment type="caution">
    <text evidence="1">The sequence shown here is derived from an EMBL/GenBank/DDBJ whole genome shotgun (WGS) entry which is preliminary data.</text>
</comment>
<sequence>MKALRIPFFMSANDILAIARSKLGKHKKFRFVKWPIDGSIRLVMDN</sequence>
<dbReference type="EMBL" id="BARU01034425">
    <property type="protein sequence ID" value="GAH63650.1"/>
    <property type="molecule type" value="Genomic_DNA"/>
</dbReference>
<protein>
    <submittedName>
        <fullName evidence="1">Uncharacterized protein</fullName>
    </submittedName>
</protein>
<dbReference type="AlphaFoldDB" id="X1I2W2"/>
<feature type="non-terminal residue" evidence="1">
    <location>
        <position position="46"/>
    </location>
</feature>
<evidence type="ECO:0000313" key="1">
    <source>
        <dbReference type="EMBL" id="GAH63650.1"/>
    </source>
</evidence>
<proteinExistence type="predicted"/>